<proteinExistence type="predicted"/>
<protein>
    <submittedName>
        <fullName evidence="2">Uncharacterized protein</fullName>
    </submittedName>
</protein>
<dbReference type="Proteomes" id="UP000613740">
    <property type="component" value="Unassembled WGS sequence"/>
</dbReference>
<organism evidence="2 3">
    <name type="scientific">Chlamydomonas schloesseri</name>
    <dbReference type="NCBI Taxonomy" id="2026947"/>
    <lineage>
        <taxon>Eukaryota</taxon>
        <taxon>Viridiplantae</taxon>
        <taxon>Chlorophyta</taxon>
        <taxon>core chlorophytes</taxon>
        <taxon>Chlorophyceae</taxon>
        <taxon>CS clade</taxon>
        <taxon>Chlamydomonadales</taxon>
        <taxon>Chlamydomonadaceae</taxon>
        <taxon>Chlamydomonas</taxon>
    </lineage>
</organism>
<sequence length="268" mass="29322">MIITRKLVLLALVAVVATVEARRELGEYYNKPPMRKAPYAHKPPAGGKPKPPVFRLLSITKWNATANISKLHDTEVRLSLECKEYLLSGLVGYGPTPTWLADGEVDILWGSHVKIYDYASPQQYSNFSACINKLPDRLVTRSYEVWKDRAIYPTSDPIPTATIGAWWTANLINATNPPLVLAGLAQFGAEVAGLTSFYQDAATMEGVVQAQMDIANLLAYKKPQGLVAVSAYGNGIDGSPIGPLDVFMKIASAFTNLRRIAFRAAKIL</sequence>
<feature type="chain" id="PRO_5032673261" evidence="1">
    <location>
        <begin position="22"/>
        <end position="268"/>
    </location>
</feature>
<accession>A0A835W1M2</accession>
<reference evidence="2" key="1">
    <citation type="journal article" date="2020" name="bioRxiv">
        <title>Comparative genomics of Chlamydomonas.</title>
        <authorList>
            <person name="Craig R.J."/>
            <person name="Hasan A.R."/>
            <person name="Ness R.W."/>
            <person name="Keightley P.D."/>
        </authorList>
    </citation>
    <scope>NUCLEOTIDE SEQUENCE</scope>
    <source>
        <strain evidence="2">CCAP 11/173</strain>
    </source>
</reference>
<feature type="signal peptide" evidence="1">
    <location>
        <begin position="1"/>
        <end position="21"/>
    </location>
</feature>
<gene>
    <name evidence="2" type="ORF">HYH02_011683</name>
</gene>
<dbReference type="OrthoDB" id="531949at2759"/>
<evidence type="ECO:0000313" key="3">
    <source>
        <dbReference type="Proteomes" id="UP000613740"/>
    </source>
</evidence>
<keyword evidence="3" id="KW-1185">Reference proteome</keyword>
<evidence type="ECO:0000313" key="2">
    <source>
        <dbReference type="EMBL" id="KAG2435970.1"/>
    </source>
</evidence>
<dbReference type="EMBL" id="JAEHOD010000051">
    <property type="protein sequence ID" value="KAG2435970.1"/>
    <property type="molecule type" value="Genomic_DNA"/>
</dbReference>
<name>A0A835W1M2_9CHLO</name>
<keyword evidence="1" id="KW-0732">Signal</keyword>
<dbReference type="AlphaFoldDB" id="A0A835W1M2"/>
<evidence type="ECO:0000256" key="1">
    <source>
        <dbReference type="SAM" id="SignalP"/>
    </source>
</evidence>
<comment type="caution">
    <text evidence="2">The sequence shown here is derived from an EMBL/GenBank/DDBJ whole genome shotgun (WGS) entry which is preliminary data.</text>
</comment>